<evidence type="ECO:0000313" key="2">
    <source>
        <dbReference type="EMBL" id="KAF2730985.1"/>
    </source>
</evidence>
<accession>A0A9P4QR67</accession>
<evidence type="ECO:0000313" key="3">
    <source>
        <dbReference type="Proteomes" id="UP000799444"/>
    </source>
</evidence>
<organism evidence="2 3">
    <name type="scientific">Polyplosphaeria fusca</name>
    <dbReference type="NCBI Taxonomy" id="682080"/>
    <lineage>
        <taxon>Eukaryota</taxon>
        <taxon>Fungi</taxon>
        <taxon>Dikarya</taxon>
        <taxon>Ascomycota</taxon>
        <taxon>Pezizomycotina</taxon>
        <taxon>Dothideomycetes</taxon>
        <taxon>Pleosporomycetidae</taxon>
        <taxon>Pleosporales</taxon>
        <taxon>Tetraplosphaeriaceae</taxon>
        <taxon>Polyplosphaeria</taxon>
    </lineage>
</organism>
<sequence length="378" mass="42887">MNLATRTMEAAGTVQIVPNTVVVIVTLLVLFFMILIGFMIRTFVLRRMPLKRYVLASCSLWAVVFTWLYRTLCLLGRSRSQRRDEKSWATDSFDSDVVEMGEPALQFPETALRKADKSERLPVMALGSDMALPFFAAFSTTLNFRESSLLLHTLLDRLARVILTPSESIAVESLSSHPIPHIYTALLSCSLLHPSTTSNVEAIPKSAPTRTKIALYLTGTREPRNYSLHFLHQPPRTSKQYQTSSNSHQVCYIARTRRPRNCSLHFERSLPRFHRKSRKRQKTSLEFTTRPCNGHELQPESSQHVTRRHANVARGPGDGDFDPFGDYRLYGLFRDTAPEKGGGGIEESDEIVWRTEWLGGLGKIGSRQWIAPRADLRI</sequence>
<evidence type="ECO:0000256" key="1">
    <source>
        <dbReference type="SAM" id="Phobius"/>
    </source>
</evidence>
<keyword evidence="1" id="KW-1133">Transmembrane helix</keyword>
<reference evidence="2" key="1">
    <citation type="journal article" date="2020" name="Stud. Mycol.">
        <title>101 Dothideomycetes genomes: a test case for predicting lifestyles and emergence of pathogens.</title>
        <authorList>
            <person name="Haridas S."/>
            <person name="Albert R."/>
            <person name="Binder M."/>
            <person name="Bloem J."/>
            <person name="Labutti K."/>
            <person name="Salamov A."/>
            <person name="Andreopoulos B."/>
            <person name="Baker S."/>
            <person name="Barry K."/>
            <person name="Bills G."/>
            <person name="Bluhm B."/>
            <person name="Cannon C."/>
            <person name="Castanera R."/>
            <person name="Culley D."/>
            <person name="Daum C."/>
            <person name="Ezra D."/>
            <person name="Gonzalez J."/>
            <person name="Henrissat B."/>
            <person name="Kuo A."/>
            <person name="Liang C."/>
            <person name="Lipzen A."/>
            <person name="Lutzoni F."/>
            <person name="Magnuson J."/>
            <person name="Mondo S."/>
            <person name="Nolan M."/>
            <person name="Ohm R."/>
            <person name="Pangilinan J."/>
            <person name="Park H.-J."/>
            <person name="Ramirez L."/>
            <person name="Alfaro M."/>
            <person name="Sun H."/>
            <person name="Tritt A."/>
            <person name="Yoshinaga Y."/>
            <person name="Zwiers L.-H."/>
            <person name="Turgeon B."/>
            <person name="Goodwin S."/>
            <person name="Spatafora J."/>
            <person name="Crous P."/>
            <person name="Grigoriev I."/>
        </authorList>
    </citation>
    <scope>NUCLEOTIDE SEQUENCE</scope>
    <source>
        <strain evidence="2">CBS 125425</strain>
    </source>
</reference>
<dbReference type="EMBL" id="ML996205">
    <property type="protein sequence ID" value="KAF2730985.1"/>
    <property type="molecule type" value="Genomic_DNA"/>
</dbReference>
<keyword evidence="1" id="KW-0472">Membrane</keyword>
<gene>
    <name evidence="2" type="ORF">EJ04DRAFT_526525</name>
</gene>
<keyword evidence="1" id="KW-0812">Transmembrane</keyword>
<comment type="caution">
    <text evidence="2">The sequence shown here is derived from an EMBL/GenBank/DDBJ whole genome shotgun (WGS) entry which is preliminary data.</text>
</comment>
<proteinExistence type="predicted"/>
<feature type="transmembrane region" description="Helical" evidence="1">
    <location>
        <begin position="20"/>
        <end position="40"/>
    </location>
</feature>
<feature type="transmembrane region" description="Helical" evidence="1">
    <location>
        <begin position="52"/>
        <end position="69"/>
    </location>
</feature>
<name>A0A9P4QR67_9PLEO</name>
<keyword evidence="3" id="KW-1185">Reference proteome</keyword>
<protein>
    <submittedName>
        <fullName evidence="2">Uncharacterized protein</fullName>
    </submittedName>
</protein>
<dbReference type="AlphaFoldDB" id="A0A9P4QR67"/>
<dbReference type="Proteomes" id="UP000799444">
    <property type="component" value="Unassembled WGS sequence"/>
</dbReference>